<feature type="domain" description="Integral membrane bound transporter" evidence="6">
    <location>
        <begin position="207"/>
        <end position="339"/>
    </location>
</feature>
<organism evidence="7 8">
    <name type="scientific">Paraglaciecola mesophila</name>
    <dbReference type="NCBI Taxonomy" id="197222"/>
    <lineage>
        <taxon>Bacteria</taxon>
        <taxon>Pseudomonadati</taxon>
        <taxon>Pseudomonadota</taxon>
        <taxon>Gammaproteobacteria</taxon>
        <taxon>Alteromonadales</taxon>
        <taxon>Alteromonadaceae</taxon>
        <taxon>Paraglaciecola</taxon>
    </lineage>
</organism>
<evidence type="ECO:0000259" key="6">
    <source>
        <dbReference type="Pfam" id="PF13515"/>
    </source>
</evidence>
<evidence type="ECO:0000313" key="8">
    <source>
        <dbReference type="Proteomes" id="UP001461163"/>
    </source>
</evidence>
<dbReference type="InterPro" id="IPR016926">
    <property type="entry name" value="UCP029594"/>
</dbReference>
<evidence type="ECO:0000256" key="3">
    <source>
        <dbReference type="ARBA" id="ARBA00022989"/>
    </source>
</evidence>
<reference evidence="7 8" key="1">
    <citation type="submission" date="2024-03" db="EMBL/GenBank/DDBJ databases">
        <title>Community enrichment and isolation of bacterial strains for fucoidan degradation.</title>
        <authorList>
            <person name="Sichert A."/>
        </authorList>
    </citation>
    <scope>NUCLEOTIDE SEQUENCE [LARGE SCALE GENOMIC DNA]</scope>
    <source>
        <strain evidence="7 8">AS12</strain>
    </source>
</reference>
<name>A0ABU9SWY0_9ALTE</name>
<accession>A0ABU9SWY0</accession>
<dbReference type="InterPro" id="IPR049453">
    <property type="entry name" value="Memb_transporter_dom"/>
</dbReference>
<feature type="transmembrane region" description="Helical" evidence="5">
    <location>
        <begin position="195"/>
        <end position="214"/>
    </location>
</feature>
<feature type="transmembrane region" description="Helical" evidence="5">
    <location>
        <begin position="125"/>
        <end position="147"/>
    </location>
</feature>
<feature type="transmembrane region" description="Helical" evidence="5">
    <location>
        <begin position="297"/>
        <end position="313"/>
    </location>
</feature>
<proteinExistence type="predicted"/>
<keyword evidence="2 5" id="KW-0812">Transmembrane</keyword>
<comment type="subcellular location">
    <subcellularLocation>
        <location evidence="1">Membrane</location>
        <topology evidence="1">Multi-pass membrane protein</topology>
    </subcellularLocation>
</comment>
<evidence type="ECO:0000256" key="5">
    <source>
        <dbReference type="SAM" id="Phobius"/>
    </source>
</evidence>
<dbReference type="Proteomes" id="UP001461163">
    <property type="component" value="Unassembled WGS sequence"/>
</dbReference>
<dbReference type="RefSeq" id="WP_342881989.1">
    <property type="nucleotide sequence ID" value="NZ_JBBMQS010000007.1"/>
</dbReference>
<feature type="transmembrane region" description="Helical" evidence="5">
    <location>
        <begin position="153"/>
        <end position="174"/>
    </location>
</feature>
<comment type="caution">
    <text evidence="7">The sequence shown here is derived from an EMBL/GenBank/DDBJ whole genome shotgun (WGS) entry which is preliminary data.</text>
</comment>
<feature type="transmembrane region" description="Helical" evidence="5">
    <location>
        <begin position="79"/>
        <end position="96"/>
    </location>
</feature>
<feature type="transmembrane region" description="Helical" evidence="5">
    <location>
        <begin position="51"/>
        <end position="72"/>
    </location>
</feature>
<keyword evidence="8" id="KW-1185">Reference proteome</keyword>
<dbReference type="EMBL" id="JBBMQS010000007">
    <property type="protein sequence ID" value="MEM5498386.1"/>
    <property type="molecule type" value="Genomic_DNA"/>
</dbReference>
<evidence type="ECO:0000256" key="4">
    <source>
        <dbReference type="ARBA" id="ARBA00023136"/>
    </source>
</evidence>
<evidence type="ECO:0000313" key="7">
    <source>
        <dbReference type="EMBL" id="MEM5498386.1"/>
    </source>
</evidence>
<feature type="transmembrane region" description="Helical" evidence="5">
    <location>
        <begin position="220"/>
        <end position="235"/>
    </location>
</feature>
<evidence type="ECO:0000256" key="1">
    <source>
        <dbReference type="ARBA" id="ARBA00004141"/>
    </source>
</evidence>
<keyword evidence="3 5" id="KW-1133">Transmembrane helix</keyword>
<keyword evidence="4 5" id="KW-0472">Membrane</keyword>
<feature type="transmembrane region" description="Helical" evidence="5">
    <location>
        <begin position="242"/>
        <end position="262"/>
    </location>
</feature>
<gene>
    <name evidence="7" type="ORF">WNY77_13330</name>
</gene>
<protein>
    <submittedName>
        <fullName evidence="7">DUF2955 domain-containing protein</fullName>
    </submittedName>
</protein>
<feature type="transmembrane region" description="Helical" evidence="5">
    <location>
        <begin position="325"/>
        <end position="345"/>
    </location>
</feature>
<sequence>MSKSLLRLPFIRKGSVSRPAHRALTANEVRQCLRVAFGATLGFTVSKIMGWNYGTFFTVYPMLLLGLVPILNSHIIRQFLANAALVTTFVFVVQGMFGDQPIPMTIAVVMIFAFMFRCMSNGANFLFGAVGMVGLSMQLHFASYSSASVSDLVMSNVAATVLTVFVAMFMHLLIPDIEARPKPPVINKPDSNRRHEVILATTVATLSFIVFQVLDLQGSLSAQVSSVLILFPLNWHGAGRAAVNRAIGTLVGCNIGLAWQFILLDNSGILWFVSIALWISVMLFARYHMLEGGGSGAGFGAMTTMGILFGQYISPQQDLVYNALYRFTSVTVSVALTLLAVYGMHRLLNKFANTRFILDSGST</sequence>
<dbReference type="Pfam" id="PF11168">
    <property type="entry name" value="DUF2955"/>
    <property type="match status" value="1"/>
</dbReference>
<dbReference type="Pfam" id="PF13515">
    <property type="entry name" value="FUSC_2"/>
    <property type="match status" value="1"/>
</dbReference>
<feature type="transmembrane region" description="Helical" evidence="5">
    <location>
        <begin position="268"/>
        <end position="285"/>
    </location>
</feature>
<dbReference type="PIRSF" id="PIRSF029594">
    <property type="entry name" value="UCP029594"/>
    <property type="match status" value="1"/>
</dbReference>
<feature type="transmembrane region" description="Helical" evidence="5">
    <location>
        <begin position="102"/>
        <end position="118"/>
    </location>
</feature>
<dbReference type="InterPro" id="IPR022604">
    <property type="entry name" value="DUF2955"/>
</dbReference>
<evidence type="ECO:0000256" key="2">
    <source>
        <dbReference type="ARBA" id="ARBA00022692"/>
    </source>
</evidence>